<dbReference type="EMBL" id="JASBWV010000011">
    <property type="protein sequence ID" value="KAJ9123658.1"/>
    <property type="molecule type" value="Genomic_DNA"/>
</dbReference>
<dbReference type="Proteomes" id="UP001234202">
    <property type="component" value="Unassembled WGS sequence"/>
</dbReference>
<reference evidence="1" key="1">
    <citation type="submission" date="2023-04" db="EMBL/GenBank/DDBJ databases">
        <title>Draft Genome sequencing of Naganishia species isolated from polar environments using Oxford Nanopore Technology.</title>
        <authorList>
            <person name="Leo P."/>
            <person name="Venkateswaran K."/>
        </authorList>
    </citation>
    <scope>NUCLEOTIDE SEQUENCE</scope>
    <source>
        <strain evidence="1">DBVPG 5303</strain>
    </source>
</reference>
<evidence type="ECO:0000313" key="2">
    <source>
        <dbReference type="Proteomes" id="UP001234202"/>
    </source>
</evidence>
<protein>
    <submittedName>
        <fullName evidence="1">Uncharacterized protein</fullName>
    </submittedName>
</protein>
<comment type="caution">
    <text evidence="1">The sequence shown here is derived from an EMBL/GenBank/DDBJ whole genome shotgun (WGS) entry which is preliminary data.</text>
</comment>
<evidence type="ECO:0000313" key="1">
    <source>
        <dbReference type="EMBL" id="KAJ9123658.1"/>
    </source>
</evidence>
<keyword evidence="2" id="KW-1185">Reference proteome</keyword>
<sequence>MAGLNAMRTWKEKLGLLRRPLTLSEKILYAHLVNPEQDLERGSSELALHPKRLALHDANAQLALLQFISTSLPRVQIPTSVHTDHLITARHGAAADLEEAKLVNEEVYKFLQSACDKYGIAYWRPGAGILHQIIFEQYAYPGGFMLGTDSHTPNAAGLGMLAIGCGGMEGVDVMAGAAYEIKHPNVIGVELTGKLGGWTSAKGMSGVLKRFNGRKMRTDGLIGTVDVILKLASILTVKGATNHIIEYYGAGLSSLSATGMATIGNMGAEVGATSSIFPYTRSMGEYLRLTGREGIARAAETGGGLYLRRDAGASYDRHIQIDLNDLEPHVNGPFTPDLSHSISTLSTAAEENPSWPTDLSAALIGSCTNSSYEDFTRAASLIKQASEAGLVPKVPLLVAPGSEEIRATLDRDGVLDVFTHDAGGKLLANACGACVGQWERADVVKGQQNNSLSLPNGEAFQFASPTGDIWPEQGYQRSLELYQPPKDAGSKVQLEIDPRSERIQLIAPFEPWGGEDEQVVETLIKVKGKCTTDHISAAGPWYKYRGHLQNISGDDNYGEGSSREIAAMSPRYMGCFAVIAKSMARIHEMNLKKQGILALYFRNPTDYDKISGTDTVSIHGLAAFAPGRDLEAEIMKESGVVERIPLSHTFTARQIGYFQAGSALNVLASHKGKGTV</sequence>
<accession>A0ACC2XIK4</accession>
<organism evidence="1 2">
    <name type="scientific">Naganishia onofrii</name>
    <dbReference type="NCBI Taxonomy" id="1851511"/>
    <lineage>
        <taxon>Eukaryota</taxon>
        <taxon>Fungi</taxon>
        <taxon>Dikarya</taxon>
        <taxon>Basidiomycota</taxon>
        <taxon>Agaricomycotina</taxon>
        <taxon>Tremellomycetes</taxon>
        <taxon>Filobasidiales</taxon>
        <taxon>Filobasidiaceae</taxon>
        <taxon>Naganishia</taxon>
    </lineage>
</organism>
<gene>
    <name evidence="1" type="ORF">QFC24_003429</name>
</gene>
<proteinExistence type="predicted"/>
<name>A0ACC2XIK4_9TREE</name>